<evidence type="ECO:0008006" key="3">
    <source>
        <dbReference type="Google" id="ProtNLM"/>
    </source>
</evidence>
<reference evidence="2" key="1">
    <citation type="journal article" date="2017" name="Genome Biol.">
        <title>Comparative genomics reveals high biological diversity and specific adaptations in the industrially and medically important fungal genus Aspergillus.</title>
        <authorList>
            <person name="de Vries R.P."/>
            <person name="Riley R."/>
            <person name="Wiebenga A."/>
            <person name="Aguilar-Osorio G."/>
            <person name="Amillis S."/>
            <person name="Uchima C.A."/>
            <person name="Anderluh G."/>
            <person name="Asadollahi M."/>
            <person name="Askin M."/>
            <person name="Barry K."/>
            <person name="Battaglia E."/>
            <person name="Bayram O."/>
            <person name="Benocci T."/>
            <person name="Braus-Stromeyer S.A."/>
            <person name="Caldana C."/>
            <person name="Canovas D."/>
            <person name="Cerqueira G.C."/>
            <person name="Chen F."/>
            <person name="Chen W."/>
            <person name="Choi C."/>
            <person name="Clum A."/>
            <person name="Dos Santos R.A."/>
            <person name="Damasio A.R."/>
            <person name="Diallinas G."/>
            <person name="Emri T."/>
            <person name="Fekete E."/>
            <person name="Flipphi M."/>
            <person name="Freyberg S."/>
            <person name="Gallo A."/>
            <person name="Gournas C."/>
            <person name="Habgood R."/>
            <person name="Hainaut M."/>
            <person name="Harispe M.L."/>
            <person name="Henrissat B."/>
            <person name="Hilden K.S."/>
            <person name="Hope R."/>
            <person name="Hossain A."/>
            <person name="Karabika E."/>
            <person name="Karaffa L."/>
            <person name="Karanyi Z."/>
            <person name="Krasevec N."/>
            <person name="Kuo A."/>
            <person name="Kusch H."/>
            <person name="LaButti K."/>
            <person name="Lagendijk E.L."/>
            <person name="Lapidus A."/>
            <person name="Levasseur A."/>
            <person name="Lindquist E."/>
            <person name="Lipzen A."/>
            <person name="Logrieco A.F."/>
            <person name="MacCabe A."/>
            <person name="Maekelae M.R."/>
            <person name="Malavazi I."/>
            <person name="Melin P."/>
            <person name="Meyer V."/>
            <person name="Mielnichuk N."/>
            <person name="Miskei M."/>
            <person name="Molnar A.P."/>
            <person name="Mule G."/>
            <person name="Ngan C.Y."/>
            <person name="Orejas M."/>
            <person name="Orosz E."/>
            <person name="Ouedraogo J.P."/>
            <person name="Overkamp K.M."/>
            <person name="Park H.-S."/>
            <person name="Perrone G."/>
            <person name="Piumi F."/>
            <person name="Punt P.J."/>
            <person name="Ram A.F."/>
            <person name="Ramon A."/>
            <person name="Rauscher S."/>
            <person name="Record E."/>
            <person name="Riano-Pachon D.M."/>
            <person name="Robert V."/>
            <person name="Roehrig J."/>
            <person name="Ruller R."/>
            <person name="Salamov A."/>
            <person name="Salih N.S."/>
            <person name="Samson R.A."/>
            <person name="Sandor E."/>
            <person name="Sanguinetti M."/>
            <person name="Schuetze T."/>
            <person name="Sepcic K."/>
            <person name="Shelest E."/>
            <person name="Sherlock G."/>
            <person name="Sophianopoulou V."/>
            <person name="Squina F.M."/>
            <person name="Sun H."/>
            <person name="Susca A."/>
            <person name="Todd R.B."/>
            <person name="Tsang A."/>
            <person name="Unkles S.E."/>
            <person name="van de Wiele N."/>
            <person name="van Rossen-Uffink D."/>
            <person name="Oliveira J.V."/>
            <person name="Vesth T.C."/>
            <person name="Visser J."/>
            <person name="Yu J.-H."/>
            <person name="Zhou M."/>
            <person name="Andersen M.R."/>
            <person name="Archer D.B."/>
            <person name="Baker S.E."/>
            <person name="Benoit I."/>
            <person name="Brakhage A.A."/>
            <person name="Braus G.H."/>
            <person name="Fischer R."/>
            <person name="Frisvad J.C."/>
            <person name="Goldman G.H."/>
            <person name="Houbraken J."/>
            <person name="Oakley B."/>
            <person name="Pocsi I."/>
            <person name="Scazzocchio C."/>
            <person name="Seiboth B."/>
            <person name="vanKuyk P.A."/>
            <person name="Wortman J."/>
            <person name="Dyer P.S."/>
            <person name="Grigoriev I.V."/>
        </authorList>
    </citation>
    <scope>NUCLEOTIDE SEQUENCE [LARGE SCALE GENOMIC DNA]</scope>
    <source>
        <strain evidence="2">DTO 134E9</strain>
    </source>
</reference>
<evidence type="ECO:0000313" key="1">
    <source>
        <dbReference type="EMBL" id="OJJ39994.1"/>
    </source>
</evidence>
<dbReference type="AlphaFoldDB" id="A0A1L9RYP1"/>
<name>A0A1L9RYP1_ASPWE</name>
<sequence>MGLFSHHEEDYEKVVNAEEGNQAHLSHELIAGAAAYEASKAWEDHKAAAGGEVSHSKAKEFLAGAAGAFAVKIAETKGRDFLDKRKLERDAQEYVKNNYA</sequence>
<keyword evidence="2" id="KW-1185">Reference proteome</keyword>
<proteinExistence type="predicted"/>
<dbReference type="VEuPathDB" id="FungiDB:ASPWEDRAFT_33334"/>
<accession>A0A1L9RYP1</accession>
<feature type="non-terminal residue" evidence="1">
    <location>
        <position position="100"/>
    </location>
</feature>
<dbReference type="Proteomes" id="UP000184383">
    <property type="component" value="Unassembled WGS sequence"/>
</dbReference>
<dbReference type="EMBL" id="KV878209">
    <property type="protein sequence ID" value="OJJ39994.1"/>
    <property type="molecule type" value="Genomic_DNA"/>
</dbReference>
<dbReference type="GeneID" id="63749609"/>
<dbReference type="STRING" id="1073089.A0A1L9RYP1"/>
<dbReference type="RefSeq" id="XP_040693670.1">
    <property type="nucleotide sequence ID" value="XM_040833761.1"/>
</dbReference>
<evidence type="ECO:0000313" key="2">
    <source>
        <dbReference type="Proteomes" id="UP000184383"/>
    </source>
</evidence>
<organism evidence="1 2">
    <name type="scientific">Aspergillus wentii DTO 134E9</name>
    <dbReference type="NCBI Taxonomy" id="1073089"/>
    <lineage>
        <taxon>Eukaryota</taxon>
        <taxon>Fungi</taxon>
        <taxon>Dikarya</taxon>
        <taxon>Ascomycota</taxon>
        <taxon>Pezizomycotina</taxon>
        <taxon>Eurotiomycetes</taxon>
        <taxon>Eurotiomycetidae</taxon>
        <taxon>Eurotiales</taxon>
        <taxon>Aspergillaceae</taxon>
        <taxon>Aspergillus</taxon>
        <taxon>Aspergillus subgen. Cremei</taxon>
    </lineage>
</organism>
<protein>
    <recommendedName>
        <fullName evidence="3">CipC-like antibiotic response protein</fullName>
    </recommendedName>
</protein>
<dbReference type="PANTHER" id="PTHR37450">
    <property type="entry name" value="CIPC PROTEIN"/>
    <property type="match status" value="1"/>
</dbReference>
<dbReference type="Pfam" id="PF12585">
    <property type="entry name" value="DUF3759"/>
    <property type="match status" value="1"/>
</dbReference>
<gene>
    <name evidence="1" type="ORF">ASPWEDRAFT_33334</name>
</gene>
<dbReference type="OrthoDB" id="9895617at2759"/>
<dbReference type="InterPro" id="IPR022234">
    <property type="entry name" value="DUF3759"/>
</dbReference>
<dbReference type="PANTHER" id="PTHR37450:SF1">
    <property type="entry name" value="CIPC PROTEIN"/>
    <property type="match status" value="1"/>
</dbReference>